<dbReference type="GO" id="GO:0042744">
    <property type="term" value="P:hydrogen peroxide catabolic process"/>
    <property type="evidence" value="ECO:0007669"/>
    <property type="project" value="UniProtKB-KW"/>
</dbReference>
<feature type="region of interest" description="Disordered" evidence="17">
    <location>
        <begin position="655"/>
        <end position="677"/>
    </location>
</feature>
<evidence type="ECO:0000256" key="17">
    <source>
        <dbReference type="SAM" id="MobiDB-lite"/>
    </source>
</evidence>
<dbReference type="CDD" id="cd08156">
    <property type="entry name" value="catalase_clade_3"/>
    <property type="match status" value="1"/>
</dbReference>
<feature type="domain" description="Catalase core" evidence="18">
    <location>
        <begin position="180"/>
        <end position="563"/>
    </location>
</feature>
<evidence type="ECO:0000256" key="7">
    <source>
        <dbReference type="ARBA" id="ARBA00022833"/>
    </source>
</evidence>
<feature type="compositionally biased region" description="Polar residues" evidence="17">
    <location>
        <begin position="8"/>
        <end position="25"/>
    </location>
</feature>
<dbReference type="Gene3D" id="3.30.1490.190">
    <property type="match status" value="1"/>
</dbReference>
<protein>
    <recommendedName>
        <fullName evidence="16">Catalase</fullName>
        <ecNumber evidence="16">1.11.1.6</ecNumber>
    </recommendedName>
</protein>
<evidence type="ECO:0000313" key="20">
    <source>
        <dbReference type="Proteomes" id="UP000002007"/>
    </source>
</evidence>
<keyword evidence="4 16" id="KW-0575">Peroxidase</keyword>
<dbReference type="InterPro" id="IPR020835">
    <property type="entry name" value="Catalase_sf"/>
</dbReference>
<organism evidence="19 20">
    <name type="scientific">Renibacterium salmoninarum (strain ATCC 33209 / DSM 20767 / JCM 11484 / NBRC 15589 / NCIMB 2235)</name>
    <dbReference type="NCBI Taxonomy" id="288705"/>
    <lineage>
        <taxon>Bacteria</taxon>
        <taxon>Bacillati</taxon>
        <taxon>Actinomycetota</taxon>
        <taxon>Actinomycetes</taxon>
        <taxon>Micrococcales</taxon>
        <taxon>Micrococcaceae</taxon>
        <taxon>Renibacterium</taxon>
    </lineage>
</organism>
<dbReference type="InterPro" id="IPR002226">
    <property type="entry name" value="Catalase_haem_BS"/>
</dbReference>
<dbReference type="InterPro" id="IPR043135">
    <property type="entry name" value="Fur_C"/>
</dbReference>
<comment type="similarity">
    <text evidence="1 16">Belongs to the catalase family.</text>
</comment>
<evidence type="ECO:0000256" key="8">
    <source>
        <dbReference type="ARBA" id="ARBA00023002"/>
    </source>
</evidence>
<feature type="binding site" evidence="15">
    <location>
        <position position="115"/>
    </location>
    <ligand>
        <name>Zn(2+)</name>
        <dbReference type="ChEBI" id="CHEBI:29105"/>
    </ligand>
</feature>
<evidence type="ECO:0000256" key="1">
    <source>
        <dbReference type="ARBA" id="ARBA00005329"/>
    </source>
</evidence>
<evidence type="ECO:0000256" key="12">
    <source>
        <dbReference type="ARBA" id="ARBA00023163"/>
    </source>
</evidence>
<dbReference type="GO" id="GO:0005737">
    <property type="term" value="C:cytoplasm"/>
    <property type="evidence" value="ECO:0007669"/>
    <property type="project" value="TreeGrafter"/>
</dbReference>
<evidence type="ECO:0000256" key="4">
    <source>
        <dbReference type="ARBA" id="ARBA00022559"/>
    </source>
</evidence>
<dbReference type="PANTHER" id="PTHR11465:SF9">
    <property type="entry name" value="CATALASE"/>
    <property type="match status" value="1"/>
</dbReference>
<dbReference type="SMR" id="A9WQD9"/>
<dbReference type="eggNOG" id="COG0753">
    <property type="taxonomic scope" value="Bacteria"/>
</dbReference>
<reference evidence="20" key="1">
    <citation type="journal article" date="2008" name="J. Bacteriol.">
        <title>Genome sequence of the fish pathogen Renibacterium salmoninarum suggests reductive evolution away from an environmental Arthrobacter ancestor.</title>
        <authorList>
            <person name="Wiens G.D."/>
            <person name="Rockey D.D."/>
            <person name="Wu Z."/>
            <person name="Chang J."/>
            <person name="Levy R."/>
            <person name="Crane S."/>
            <person name="Chen D.S."/>
            <person name="Capri G.R."/>
            <person name="Burnett J.R."/>
            <person name="Sudheesh P.S."/>
            <person name="Schipma M.J."/>
            <person name="Burd H."/>
            <person name="Bhattacharyya A."/>
            <person name="Rhodes L.D."/>
            <person name="Kaul R."/>
            <person name="Strom M.S."/>
        </authorList>
    </citation>
    <scope>NUCLEOTIDE SEQUENCE [LARGE SCALE GENOMIC DNA]</scope>
    <source>
        <strain evidence="20">ATCC 33209 / DSM 20767 / JCM 11484 / NBRC 15589 / NCIMB 2235</strain>
    </source>
</reference>
<dbReference type="SUPFAM" id="SSF46785">
    <property type="entry name" value="Winged helix' DNA-binding domain"/>
    <property type="match status" value="1"/>
</dbReference>
<dbReference type="InterPro" id="IPR018028">
    <property type="entry name" value="Catalase"/>
</dbReference>
<keyword evidence="6 15" id="KW-0479">Metal-binding</keyword>
<dbReference type="CDD" id="cd07153">
    <property type="entry name" value="Fur_like"/>
    <property type="match status" value="1"/>
</dbReference>
<keyword evidence="8 16" id="KW-0560">Oxidoreductase</keyword>
<dbReference type="PRINTS" id="PR00067">
    <property type="entry name" value="CATALASE"/>
</dbReference>
<dbReference type="Pfam" id="PF06628">
    <property type="entry name" value="Catalase-rel"/>
    <property type="match status" value="1"/>
</dbReference>
<evidence type="ECO:0000256" key="15">
    <source>
        <dbReference type="PIRSR" id="PIRSR602481-1"/>
    </source>
</evidence>
<dbReference type="GO" id="GO:0003700">
    <property type="term" value="F:DNA-binding transcription factor activity"/>
    <property type="evidence" value="ECO:0007669"/>
    <property type="project" value="InterPro"/>
</dbReference>
<feature type="binding site" evidence="15">
    <location>
        <position position="112"/>
    </location>
    <ligand>
        <name>Zn(2+)</name>
        <dbReference type="ChEBI" id="CHEBI:29105"/>
    </ligand>
</feature>
<dbReference type="EC" id="1.11.1.6" evidence="16"/>
<evidence type="ECO:0000256" key="16">
    <source>
        <dbReference type="RuleBase" id="RU000498"/>
    </source>
</evidence>
<keyword evidence="12" id="KW-0804">Transcription</keyword>
<dbReference type="PROSITE" id="PS00438">
    <property type="entry name" value="CATALASE_2"/>
    <property type="match status" value="1"/>
</dbReference>
<feature type="region of interest" description="Disordered" evidence="17">
    <location>
        <begin position="1"/>
        <end position="25"/>
    </location>
</feature>
<evidence type="ECO:0000256" key="3">
    <source>
        <dbReference type="ARBA" id="ARBA00022491"/>
    </source>
</evidence>
<evidence type="ECO:0000256" key="10">
    <source>
        <dbReference type="ARBA" id="ARBA00023015"/>
    </source>
</evidence>
<comment type="similarity">
    <text evidence="2">Belongs to the Fur family.</text>
</comment>
<dbReference type="GO" id="GO:0020037">
    <property type="term" value="F:heme binding"/>
    <property type="evidence" value="ECO:0007669"/>
    <property type="project" value="InterPro"/>
</dbReference>
<evidence type="ECO:0000256" key="13">
    <source>
        <dbReference type="ARBA" id="ARBA00023324"/>
    </source>
</evidence>
<keyword evidence="20" id="KW-1185">Reference proteome</keyword>
<dbReference type="InterPro" id="IPR010582">
    <property type="entry name" value="Catalase_immune_responsive"/>
</dbReference>
<dbReference type="STRING" id="288705.RSal33209_0845"/>
<evidence type="ECO:0000259" key="18">
    <source>
        <dbReference type="SMART" id="SM01060"/>
    </source>
</evidence>
<dbReference type="Proteomes" id="UP000002007">
    <property type="component" value="Chromosome"/>
</dbReference>
<evidence type="ECO:0000256" key="14">
    <source>
        <dbReference type="ARBA" id="ARBA00049254"/>
    </source>
</evidence>
<dbReference type="GO" id="GO:0004096">
    <property type="term" value="F:catalase activity"/>
    <property type="evidence" value="ECO:0007669"/>
    <property type="project" value="UniProtKB-EC"/>
</dbReference>
<evidence type="ECO:0000256" key="2">
    <source>
        <dbReference type="ARBA" id="ARBA00007957"/>
    </source>
</evidence>
<sequence length="677" mass="74706">MTGVMTVTRDTVASSSDWEQTQQDWETSLRAHGRRVTKQRLAVLAAAHMAPHQDAEHIWREACTELPELTLQSVYTVLADLTGLGLLRKIEPTSGPARYETRVGDNHHHAVCSVCGRIEDIDCAVGHAPCLEPTSSSMAIYRAEVTFHGICADCASLESTDFTPPQRTTTHRRVMTVNSTTQSGAPVQSDAHSQSVGQDGAIALTDHYLVEKLAQFNRERVPERVVHAKGGGAFGTFVTKEDVSKYTKAALFQPGAETEMLIRFSSVAGEQGSPDTWRDPRGFAIKFYTSEGNYDLVGNNTPVFFIRDGIKFPDFIHSQKRLPGSNLRDADMQWDFWTLSPESAHQVTWLMGDRGLPLSWRKMQGYSSHTYQWINAEGERFWVKYHFHTNQGVEGMSNEQAAELAGSDGDHHIRDLYESIDTGDFPSWELHVQVMPYEDAKDYRFNPFDLTKVWPKADYPLIHVGTMTLNKNPENYFAQIEQATFAPSNFVPGIAASPDKMLQARIFSYADAHRYRVGTNHAQIPVNAPKNEVHNYSQNGAGRYTFNSAATPNYAPNSKNGAAADETQFQAGGWENDGALTIAAARLHSEDSDFGQAGTLYREVYDDGAKARFLETITGAVGGVQDADIKERAIQYWTNVDSDLGAKLRANLGAGDKGSADGAVQQGGLTGEHDGAQ</sequence>
<dbReference type="EMBL" id="CP000910">
    <property type="protein sequence ID" value="ABY22589.1"/>
    <property type="molecule type" value="Genomic_DNA"/>
</dbReference>
<keyword evidence="11" id="KW-0238">DNA-binding</keyword>
<evidence type="ECO:0000313" key="19">
    <source>
        <dbReference type="EMBL" id="ABY22589.1"/>
    </source>
</evidence>
<dbReference type="Gene3D" id="2.40.180.10">
    <property type="entry name" value="Catalase core domain"/>
    <property type="match status" value="1"/>
</dbReference>
<keyword evidence="3" id="KW-0678">Repressor</keyword>
<keyword evidence="5 16" id="KW-0349">Heme</keyword>
<proteinExistence type="inferred from homology"/>
<name>A9WQD9_RENSM</name>
<dbReference type="InterPro" id="IPR040333">
    <property type="entry name" value="Catalase_3"/>
</dbReference>
<dbReference type="SMART" id="SM01060">
    <property type="entry name" value="Catalase"/>
    <property type="match status" value="1"/>
</dbReference>
<dbReference type="InterPro" id="IPR011614">
    <property type="entry name" value="Catalase_core"/>
</dbReference>
<dbReference type="InterPro" id="IPR002481">
    <property type="entry name" value="FUR"/>
</dbReference>
<dbReference type="KEGG" id="rsa:RSal33209_0845"/>
<dbReference type="GO" id="GO:0046872">
    <property type="term" value="F:metal ion binding"/>
    <property type="evidence" value="ECO:0007669"/>
    <property type="project" value="UniProtKB-KW"/>
</dbReference>
<dbReference type="FunFam" id="2.40.180.10:FF:000001">
    <property type="entry name" value="Catalase"/>
    <property type="match status" value="1"/>
</dbReference>
<dbReference type="Pfam" id="PF01475">
    <property type="entry name" value="FUR"/>
    <property type="match status" value="1"/>
</dbReference>
<feature type="binding site" evidence="15">
    <location>
        <position position="154"/>
    </location>
    <ligand>
        <name>Zn(2+)</name>
        <dbReference type="ChEBI" id="CHEBI:29105"/>
    </ligand>
</feature>
<evidence type="ECO:0000256" key="6">
    <source>
        <dbReference type="ARBA" id="ARBA00022723"/>
    </source>
</evidence>
<feature type="binding site" evidence="15">
    <location>
        <position position="151"/>
    </location>
    <ligand>
        <name>Zn(2+)</name>
        <dbReference type="ChEBI" id="CHEBI:29105"/>
    </ligand>
</feature>
<comment type="catalytic activity">
    <reaction evidence="14 16">
        <text>2 H2O2 = O2 + 2 H2O</text>
        <dbReference type="Rhea" id="RHEA:20309"/>
        <dbReference type="ChEBI" id="CHEBI:15377"/>
        <dbReference type="ChEBI" id="CHEBI:15379"/>
        <dbReference type="ChEBI" id="CHEBI:16240"/>
        <dbReference type="EC" id="1.11.1.6"/>
    </reaction>
</comment>
<dbReference type="AlphaFoldDB" id="A9WQD9"/>
<evidence type="ECO:0000256" key="9">
    <source>
        <dbReference type="ARBA" id="ARBA00023004"/>
    </source>
</evidence>
<gene>
    <name evidence="19" type="ordered locus">RSal33209_0845</name>
</gene>
<dbReference type="Pfam" id="PF00199">
    <property type="entry name" value="Catalase"/>
    <property type="match status" value="1"/>
</dbReference>
<dbReference type="eggNOG" id="COG0735">
    <property type="taxonomic scope" value="Bacteria"/>
</dbReference>
<keyword evidence="7 15" id="KW-0862">Zinc</keyword>
<evidence type="ECO:0000256" key="5">
    <source>
        <dbReference type="ARBA" id="ARBA00022617"/>
    </source>
</evidence>
<dbReference type="GO" id="GO:0042542">
    <property type="term" value="P:response to hydrogen peroxide"/>
    <property type="evidence" value="ECO:0007669"/>
    <property type="project" value="TreeGrafter"/>
</dbReference>
<dbReference type="GO" id="GO:0003677">
    <property type="term" value="F:DNA binding"/>
    <property type="evidence" value="ECO:0007669"/>
    <property type="project" value="UniProtKB-KW"/>
</dbReference>
<dbReference type="PROSITE" id="PS00437">
    <property type="entry name" value="CATALASE_1"/>
    <property type="match status" value="1"/>
</dbReference>
<comment type="cofactor">
    <cofactor evidence="15">
        <name>Zn(2+)</name>
        <dbReference type="ChEBI" id="CHEBI:29105"/>
    </cofactor>
    <text evidence="15">Binds 1 zinc ion per subunit.</text>
</comment>
<accession>A9WQD9</accession>
<dbReference type="SUPFAM" id="SSF56634">
    <property type="entry name" value="Heme-dependent catalase-like"/>
    <property type="match status" value="1"/>
</dbReference>
<dbReference type="HOGENOM" id="CLU_010645_4_1_11"/>
<evidence type="ECO:0000256" key="11">
    <source>
        <dbReference type="ARBA" id="ARBA00023125"/>
    </source>
</evidence>
<keyword evidence="9 16" id="KW-0408">Iron</keyword>
<dbReference type="PANTHER" id="PTHR11465">
    <property type="entry name" value="CATALASE"/>
    <property type="match status" value="1"/>
</dbReference>
<dbReference type="PROSITE" id="PS51402">
    <property type="entry name" value="CATALASE_3"/>
    <property type="match status" value="1"/>
</dbReference>
<dbReference type="InterPro" id="IPR036390">
    <property type="entry name" value="WH_DNA-bd_sf"/>
</dbReference>
<keyword evidence="10" id="KW-0805">Transcription regulation</keyword>
<dbReference type="InterPro" id="IPR036388">
    <property type="entry name" value="WH-like_DNA-bd_sf"/>
</dbReference>
<dbReference type="Gene3D" id="1.10.10.10">
    <property type="entry name" value="Winged helix-like DNA-binding domain superfamily/Winged helix DNA-binding domain"/>
    <property type="match status" value="1"/>
</dbReference>
<keyword evidence="13 16" id="KW-0376">Hydrogen peroxide</keyword>
<dbReference type="InterPro" id="IPR024708">
    <property type="entry name" value="Catalase_AS"/>
</dbReference>